<keyword evidence="1" id="KW-0433">Leucine-rich repeat</keyword>
<protein>
    <recommendedName>
        <fullName evidence="7">Leucine rich immune protein (Coil-less)</fullName>
    </recommendedName>
</protein>
<organism evidence="5 6">
    <name type="scientific">Anopheles christyi</name>
    <dbReference type="NCBI Taxonomy" id="43041"/>
    <lineage>
        <taxon>Eukaryota</taxon>
        <taxon>Metazoa</taxon>
        <taxon>Ecdysozoa</taxon>
        <taxon>Arthropoda</taxon>
        <taxon>Hexapoda</taxon>
        <taxon>Insecta</taxon>
        <taxon>Pterygota</taxon>
        <taxon>Neoptera</taxon>
        <taxon>Endopterygota</taxon>
        <taxon>Diptera</taxon>
        <taxon>Nematocera</taxon>
        <taxon>Culicoidea</taxon>
        <taxon>Culicidae</taxon>
        <taxon>Anophelinae</taxon>
        <taxon>Anopheles</taxon>
    </lineage>
</organism>
<dbReference type="PROSITE" id="PS51450">
    <property type="entry name" value="LRR"/>
    <property type="match status" value="2"/>
</dbReference>
<keyword evidence="2" id="KW-0677">Repeat</keyword>
<evidence type="ECO:0000256" key="2">
    <source>
        <dbReference type="ARBA" id="ARBA00022737"/>
    </source>
</evidence>
<evidence type="ECO:0000256" key="4">
    <source>
        <dbReference type="SAM" id="SignalP"/>
    </source>
</evidence>
<dbReference type="Proteomes" id="UP000075881">
    <property type="component" value="Unassembled WGS sequence"/>
</dbReference>
<keyword evidence="3" id="KW-1133">Transmembrane helix</keyword>
<dbReference type="InterPro" id="IPR003591">
    <property type="entry name" value="Leu-rich_rpt_typical-subtyp"/>
</dbReference>
<dbReference type="SUPFAM" id="SSF52058">
    <property type="entry name" value="L domain-like"/>
    <property type="match status" value="1"/>
</dbReference>
<dbReference type="PANTHER" id="PTHR45617">
    <property type="entry name" value="LEUCINE RICH REPEAT FAMILY PROTEIN"/>
    <property type="match status" value="1"/>
</dbReference>
<keyword evidence="6" id="KW-1185">Reference proteome</keyword>
<sequence>MFVLLLLLQHMSITAGNFTDTLWVHQCDPASEIFACTVPNFIYKPNHNHSTLAVTGTVQKVRLAYPRDKVLVRDNILAYDTVLHETLHRPRAVQIENDNIKTVELPHDLEYADFNNNRIVTVTAPEVNGSEYALRYLDLQFNRLTVIDSLRVLVRLETLLLGYNRILMVDGSLLQGFPKLNGLHLGSNSLEAFPFAALPGTLEWLVLRRNEFSSSVELSGIHAPALKVLNLQDNYLTKLDVGTLLAGAPNLKEVLLRNDFVQYEGAADMVHKLQEAGVAHDKFVHGESMDSDYGEDNEDGESYHRASQKYEAGEYIFATLLAVANVGVMAWGGFRLYKVRSSDK</sequence>
<evidence type="ECO:0000313" key="5">
    <source>
        <dbReference type="EnsemblMetazoa" id="ACHR003755-PA"/>
    </source>
</evidence>
<feature type="chain" id="PRO_5008124895" description="Leucine rich immune protein (Coil-less)" evidence="4">
    <location>
        <begin position="17"/>
        <end position="344"/>
    </location>
</feature>
<dbReference type="InterPro" id="IPR032675">
    <property type="entry name" value="LRR_dom_sf"/>
</dbReference>
<evidence type="ECO:0000256" key="1">
    <source>
        <dbReference type="ARBA" id="ARBA00022614"/>
    </source>
</evidence>
<accession>A0A182JZ23</accession>
<evidence type="ECO:0008006" key="7">
    <source>
        <dbReference type="Google" id="ProtNLM"/>
    </source>
</evidence>
<dbReference type="Pfam" id="PF13855">
    <property type="entry name" value="LRR_8"/>
    <property type="match status" value="1"/>
</dbReference>
<keyword evidence="3" id="KW-0472">Membrane</keyword>
<reference evidence="5" key="2">
    <citation type="submission" date="2020-05" db="UniProtKB">
        <authorList>
            <consortium name="EnsemblMetazoa"/>
        </authorList>
    </citation>
    <scope>IDENTIFICATION</scope>
    <source>
        <strain evidence="5">ACHKN1017</strain>
    </source>
</reference>
<dbReference type="SMART" id="SM00369">
    <property type="entry name" value="LRR_TYP"/>
    <property type="match status" value="3"/>
</dbReference>
<evidence type="ECO:0000313" key="6">
    <source>
        <dbReference type="Proteomes" id="UP000075881"/>
    </source>
</evidence>
<reference evidence="6" key="1">
    <citation type="submission" date="2013-03" db="EMBL/GenBank/DDBJ databases">
        <title>The Genome Sequence of Anopheles christyi ACHKN1017.</title>
        <authorList>
            <consortium name="The Broad Institute Genomics Platform"/>
            <person name="Neafsey D.E."/>
            <person name="Besansky N."/>
            <person name="Walker B."/>
            <person name="Young S.K."/>
            <person name="Zeng Q."/>
            <person name="Gargeya S."/>
            <person name="Fitzgerald M."/>
            <person name="Haas B."/>
            <person name="Abouelleil A."/>
            <person name="Allen A.W."/>
            <person name="Alvarado L."/>
            <person name="Arachchi H.M."/>
            <person name="Berlin A.M."/>
            <person name="Chapman S.B."/>
            <person name="Gainer-Dewar J."/>
            <person name="Goldberg J."/>
            <person name="Griggs A."/>
            <person name="Gujja S."/>
            <person name="Hansen M."/>
            <person name="Howarth C."/>
            <person name="Imamovic A."/>
            <person name="Ireland A."/>
            <person name="Larimer J."/>
            <person name="McCowan C."/>
            <person name="Murphy C."/>
            <person name="Pearson M."/>
            <person name="Poon T.W."/>
            <person name="Priest M."/>
            <person name="Roberts A."/>
            <person name="Saif S."/>
            <person name="Shea T."/>
            <person name="Sisk P."/>
            <person name="Sykes S."/>
            <person name="Wortman J."/>
            <person name="Nusbaum C."/>
            <person name="Birren B."/>
        </authorList>
    </citation>
    <scope>NUCLEOTIDE SEQUENCE [LARGE SCALE GENOMIC DNA]</scope>
    <source>
        <strain evidence="6">ACHKN1017</strain>
    </source>
</reference>
<keyword evidence="4" id="KW-0732">Signal</keyword>
<dbReference type="PANTHER" id="PTHR45617:SF165">
    <property type="entry name" value="COMMON DPR-INTERACTING PROTEIN-RELATED"/>
    <property type="match status" value="1"/>
</dbReference>
<dbReference type="STRING" id="43041.A0A182JZ23"/>
<dbReference type="VEuPathDB" id="VectorBase:ACHR003755"/>
<feature type="signal peptide" evidence="4">
    <location>
        <begin position="1"/>
        <end position="16"/>
    </location>
</feature>
<evidence type="ECO:0000256" key="3">
    <source>
        <dbReference type="SAM" id="Phobius"/>
    </source>
</evidence>
<dbReference type="Gene3D" id="3.80.10.10">
    <property type="entry name" value="Ribonuclease Inhibitor"/>
    <property type="match status" value="1"/>
</dbReference>
<proteinExistence type="predicted"/>
<dbReference type="EnsemblMetazoa" id="ACHR003755-RA">
    <property type="protein sequence ID" value="ACHR003755-PA"/>
    <property type="gene ID" value="ACHR003755"/>
</dbReference>
<feature type="transmembrane region" description="Helical" evidence="3">
    <location>
        <begin position="315"/>
        <end position="334"/>
    </location>
</feature>
<name>A0A182JZ23_9DIPT</name>
<keyword evidence="3" id="KW-0812">Transmembrane</keyword>
<dbReference type="AlphaFoldDB" id="A0A182JZ23"/>
<dbReference type="InterPro" id="IPR001611">
    <property type="entry name" value="Leu-rich_rpt"/>
</dbReference>